<evidence type="ECO:0000256" key="1">
    <source>
        <dbReference type="ARBA" id="ARBA00022801"/>
    </source>
</evidence>
<dbReference type="InterPro" id="IPR025202">
    <property type="entry name" value="PLD-like_dom"/>
</dbReference>
<dbReference type="SUPFAM" id="SSF56024">
    <property type="entry name" value="Phospholipase D/nuclease"/>
    <property type="match status" value="1"/>
</dbReference>
<dbReference type="InterPro" id="IPR051406">
    <property type="entry name" value="PLD_domain"/>
</dbReference>
<organism evidence="9 10">
    <name type="scientific">Brenthis ino</name>
    <name type="common">lesser marbled fritillary</name>
    <dbReference type="NCBI Taxonomy" id="405034"/>
    <lineage>
        <taxon>Eukaryota</taxon>
        <taxon>Metazoa</taxon>
        <taxon>Ecdysozoa</taxon>
        <taxon>Arthropoda</taxon>
        <taxon>Hexapoda</taxon>
        <taxon>Insecta</taxon>
        <taxon>Pterygota</taxon>
        <taxon>Neoptera</taxon>
        <taxon>Endopterygota</taxon>
        <taxon>Lepidoptera</taxon>
        <taxon>Glossata</taxon>
        <taxon>Ditrysia</taxon>
        <taxon>Papilionoidea</taxon>
        <taxon>Nymphalidae</taxon>
        <taxon>Heliconiinae</taxon>
        <taxon>Argynnini</taxon>
        <taxon>Brenthis</taxon>
    </lineage>
</organism>
<dbReference type="Proteomes" id="UP000838878">
    <property type="component" value="Chromosome 8"/>
</dbReference>
<sequence>MDWKSAKLILASTATIVVASQVAKKLCKYFFNSKSNQPEVASDDACSELINIKNREINDVILFSDDVVRHTIKVPPNKDVTICESRELNCFKLIKYIKSARETLDVCMYLITSNEIAEQIIRLGQRHVLVRIVVDSDMANTPPSQIRKLKEYSFIQVQTNKKSILMHHKFCIIDGPKAVKRKNILKAYAEKLNIHAQFLKHNVKQPKLKQYKGFVMSGSLNWSTQAMVSNHESVIVTSHPNIVNKFEKEFESLWVEDEPIISQQDKVIVINALMMQHHKCKCKLNGVKNIHTVNYKVIGENNNFKT</sequence>
<accession>A0A8J9YIX3</accession>
<evidence type="ECO:0000256" key="2">
    <source>
        <dbReference type="ARBA" id="ARBA00022963"/>
    </source>
</evidence>
<dbReference type="Gene3D" id="3.30.870.10">
    <property type="entry name" value="Endonuclease Chain A"/>
    <property type="match status" value="1"/>
</dbReference>
<dbReference type="OrthoDB" id="5205528at2759"/>
<evidence type="ECO:0000256" key="3">
    <source>
        <dbReference type="ARBA" id="ARBA00023098"/>
    </source>
</evidence>
<protein>
    <recommendedName>
        <fullName evidence="5">Mitochondrial cardiolipin hydrolase</fullName>
    </recommendedName>
    <alternativeName>
        <fullName evidence="6">Mitochondrial phospholipase</fullName>
    </alternativeName>
</protein>
<evidence type="ECO:0000256" key="7">
    <source>
        <dbReference type="SAM" id="SignalP"/>
    </source>
</evidence>
<evidence type="ECO:0000259" key="8">
    <source>
        <dbReference type="Pfam" id="PF13091"/>
    </source>
</evidence>
<keyword evidence="1" id="KW-0378">Hydrolase</keyword>
<name>A0A8J9YIX3_9NEOP</name>
<keyword evidence="7" id="KW-0732">Signal</keyword>
<evidence type="ECO:0000313" key="9">
    <source>
        <dbReference type="EMBL" id="CAH0729521.1"/>
    </source>
</evidence>
<dbReference type="Pfam" id="PF13091">
    <property type="entry name" value="PLDc_2"/>
    <property type="match status" value="1"/>
</dbReference>
<keyword evidence="3" id="KW-0443">Lipid metabolism</keyword>
<evidence type="ECO:0000313" key="10">
    <source>
        <dbReference type="Proteomes" id="UP000838878"/>
    </source>
</evidence>
<keyword evidence="2" id="KW-0442">Lipid degradation</keyword>
<feature type="domain" description="Phospholipase D-like" evidence="8">
    <location>
        <begin position="93"/>
        <end position="254"/>
    </location>
</feature>
<evidence type="ECO:0000256" key="6">
    <source>
        <dbReference type="ARBA" id="ARBA00043167"/>
    </source>
</evidence>
<dbReference type="GO" id="GO:0034587">
    <property type="term" value="P:piRNA processing"/>
    <property type="evidence" value="ECO:0007669"/>
    <property type="project" value="TreeGrafter"/>
</dbReference>
<dbReference type="GO" id="GO:0016891">
    <property type="term" value="F:RNA endonuclease activity producing 5'-phosphomonoesters, hydrolytic mechanism"/>
    <property type="evidence" value="ECO:0007669"/>
    <property type="project" value="TreeGrafter"/>
</dbReference>
<dbReference type="GO" id="GO:0016042">
    <property type="term" value="P:lipid catabolic process"/>
    <property type="evidence" value="ECO:0007669"/>
    <property type="project" value="UniProtKB-KW"/>
</dbReference>
<evidence type="ECO:0000256" key="5">
    <source>
        <dbReference type="ARBA" id="ARBA00040549"/>
    </source>
</evidence>
<feature type="chain" id="PRO_5035479285" description="Mitochondrial cardiolipin hydrolase" evidence="7">
    <location>
        <begin position="20"/>
        <end position="306"/>
    </location>
</feature>
<keyword evidence="10" id="KW-1185">Reference proteome</keyword>
<evidence type="ECO:0000256" key="4">
    <source>
        <dbReference type="ARBA" id="ARBA00038012"/>
    </source>
</evidence>
<reference evidence="9" key="1">
    <citation type="submission" date="2021-12" db="EMBL/GenBank/DDBJ databases">
        <authorList>
            <person name="Martin H S."/>
        </authorList>
    </citation>
    <scope>NUCLEOTIDE SEQUENCE</scope>
</reference>
<feature type="non-terminal residue" evidence="9">
    <location>
        <position position="306"/>
    </location>
</feature>
<feature type="signal peptide" evidence="7">
    <location>
        <begin position="1"/>
        <end position="19"/>
    </location>
</feature>
<dbReference type="PANTHER" id="PTHR43856:SF1">
    <property type="entry name" value="MITOCHONDRIAL CARDIOLIPIN HYDROLASE"/>
    <property type="match status" value="1"/>
</dbReference>
<proteinExistence type="inferred from homology"/>
<dbReference type="AlphaFoldDB" id="A0A8J9YIX3"/>
<dbReference type="GO" id="GO:0005739">
    <property type="term" value="C:mitochondrion"/>
    <property type="evidence" value="ECO:0007669"/>
    <property type="project" value="TreeGrafter"/>
</dbReference>
<comment type="similarity">
    <text evidence="4">Belongs to the phospholipase D family. MitoPLD/Zucchini subfamily.</text>
</comment>
<dbReference type="EMBL" id="OV170228">
    <property type="protein sequence ID" value="CAH0729521.1"/>
    <property type="molecule type" value="Genomic_DNA"/>
</dbReference>
<gene>
    <name evidence="9" type="ORF">BINO364_LOCUS14598</name>
</gene>
<dbReference type="PANTHER" id="PTHR43856">
    <property type="entry name" value="CARDIOLIPIN HYDROLASE"/>
    <property type="match status" value="1"/>
</dbReference>